<protein>
    <submittedName>
        <fullName evidence="1">Uncharacterized protein</fullName>
    </submittedName>
</protein>
<proteinExistence type="predicted"/>
<reference evidence="1" key="1">
    <citation type="submission" date="2019-08" db="EMBL/GenBank/DDBJ databases">
        <authorList>
            <person name="Kucharzyk K."/>
            <person name="Murdoch R.W."/>
            <person name="Higgins S."/>
            <person name="Loffler F."/>
        </authorList>
    </citation>
    <scope>NUCLEOTIDE SEQUENCE</scope>
</reference>
<accession>A0A645JKN0</accession>
<gene>
    <name evidence="1" type="ORF">SDC9_211996</name>
</gene>
<dbReference type="EMBL" id="VSSQ01144779">
    <property type="protein sequence ID" value="MPN64225.1"/>
    <property type="molecule type" value="Genomic_DNA"/>
</dbReference>
<evidence type="ECO:0000313" key="1">
    <source>
        <dbReference type="EMBL" id="MPN64225.1"/>
    </source>
</evidence>
<dbReference type="AlphaFoldDB" id="A0A645JKN0"/>
<sequence>MVVLNLDVVQCADPADDIVGHGNDAHLQATAKLHIRPCVAQQQHVGGEAADVNDEGAGSVLQHGGLGHHGGVGLGVDEDLPDHQADRGIVEDELDATPLEVVGESGAQLIVLGG</sequence>
<organism evidence="1">
    <name type="scientific">bioreactor metagenome</name>
    <dbReference type="NCBI Taxonomy" id="1076179"/>
    <lineage>
        <taxon>unclassified sequences</taxon>
        <taxon>metagenomes</taxon>
        <taxon>ecological metagenomes</taxon>
    </lineage>
</organism>
<name>A0A645JKN0_9ZZZZ</name>
<comment type="caution">
    <text evidence="1">The sequence shown here is derived from an EMBL/GenBank/DDBJ whole genome shotgun (WGS) entry which is preliminary data.</text>
</comment>